<feature type="binding site" evidence="3">
    <location>
        <position position="359"/>
    </location>
    <ligand>
        <name>Mn(2+)</name>
        <dbReference type="ChEBI" id="CHEBI:29035"/>
        <label>2</label>
    </ligand>
</feature>
<dbReference type="Gene3D" id="3.30.70.360">
    <property type="match status" value="1"/>
</dbReference>
<dbReference type="GO" id="GO:0016787">
    <property type="term" value="F:hydrolase activity"/>
    <property type="evidence" value="ECO:0007669"/>
    <property type="project" value="UniProtKB-KW"/>
</dbReference>
<evidence type="ECO:0000313" key="6">
    <source>
        <dbReference type="Proteomes" id="UP000295726"/>
    </source>
</evidence>
<comment type="similarity">
    <text evidence="1">Belongs to the peptidase M20 family.</text>
</comment>
<keyword evidence="3" id="KW-0479">Metal-binding</keyword>
<dbReference type="InterPro" id="IPR036264">
    <property type="entry name" value="Bact_exopeptidase_dim_dom"/>
</dbReference>
<sequence>MKAYERALAEKQYIVDLRRHFHSHPELSWQEYATTERICEELDKLSIPYNRLPKTGVIATLKGTKKHPVIGLRADIDALPVKEVKDLPFKSLNEGVMHACGHDSHMSMLLGAAKILSEHKEEVNCTVRFIFQPAEETIQGAKTLLNNTEVMECDNLFAIHIFPYIETGGISVEKGPRFTSADTIKFKIMGRGGHGSMPQDTVDPIVTSAAVINNLQAIVSREIDPRDTCVISVCSIHSGSAANIIPNNVEMLGTVRTFNPKVREILPEKIERVIAGTCETFRTTYEYEFIRGTPATINEPGSSARAERAVRDILGEEGLVRYEKTPGGEDFAWLLEKKPGCLAFVGCRNEVNDQNYALHSERFDLDEEAMVNGAALFVQYVLVTQDEI</sequence>
<dbReference type="OrthoDB" id="9776731at2"/>
<dbReference type="EMBL" id="SLZZ01000002">
    <property type="protein sequence ID" value="TCS82382.1"/>
    <property type="molecule type" value="Genomic_DNA"/>
</dbReference>
<dbReference type="AlphaFoldDB" id="A0A4V2USQ6"/>
<dbReference type="SUPFAM" id="SSF55031">
    <property type="entry name" value="Bacterial exopeptidase dimerisation domain"/>
    <property type="match status" value="1"/>
</dbReference>
<dbReference type="GO" id="GO:0046872">
    <property type="term" value="F:metal ion binding"/>
    <property type="evidence" value="ECO:0007669"/>
    <property type="project" value="UniProtKB-KW"/>
</dbReference>
<feature type="domain" description="Peptidase M20 dimerisation" evidence="4">
    <location>
        <begin position="183"/>
        <end position="274"/>
    </location>
</feature>
<dbReference type="Pfam" id="PF01546">
    <property type="entry name" value="Peptidase_M20"/>
    <property type="match status" value="1"/>
</dbReference>
<accession>A0A4V2USQ6</accession>
<evidence type="ECO:0000259" key="4">
    <source>
        <dbReference type="Pfam" id="PF07687"/>
    </source>
</evidence>
<keyword evidence="3" id="KW-0464">Manganese</keyword>
<organism evidence="5 6">
    <name type="scientific">Muricomes intestini</name>
    <dbReference type="NCBI Taxonomy" id="1796634"/>
    <lineage>
        <taxon>Bacteria</taxon>
        <taxon>Bacillati</taxon>
        <taxon>Bacillota</taxon>
        <taxon>Clostridia</taxon>
        <taxon>Lachnospirales</taxon>
        <taxon>Lachnospiraceae</taxon>
        <taxon>Muricomes</taxon>
    </lineage>
</organism>
<protein>
    <submittedName>
        <fullName evidence="5">Amidohydrolase</fullName>
    </submittedName>
</protein>
<dbReference type="InterPro" id="IPR017439">
    <property type="entry name" value="Amidohydrolase"/>
</dbReference>
<dbReference type="PANTHER" id="PTHR11014">
    <property type="entry name" value="PEPTIDASE M20 FAMILY MEMBER"/>
    <property type="match status" value="1"/>
</dbReference>
<evidence type="ECO:0000256" key="1">
    <source>
        <dbReference type="ARBA" id="ARBA00006153"/>
    </source>
</evidence>
<feature type="binding site" evidence="3">
    <location>
        <position position="160"/>
    </location>
    <ligand>
        <name>Mn(2+)</name>
        <dbReference type="ChEBI" id="CHEBI:29035"/>
        <label>2</label>
    </ligand>
</feature>
<evidence type="ECO:0000313" key="5">
    <source>
        <dbReference type="EMBL" id="TCS82382.1"/>
    </source>
</evidence>
<comment type="caution">
    <text evidence="5">The sequence shown here is derived from an EMBL/GenBank/DDBJ whole genome shotgun (WGS) entry which is preliminary data.</text>
</comment>
<dbReference type="InterPro" id="IPR002933">
    <property type="entry name" value="Peptidase_M20"/>
</dbReference>
<feature type="binding site" evidence="3">
    <location>
        <position position="136"/>
    </location>
    <ligand>
        <name>Mn(2+)</name>
        <dbReference type="ChEBI" id="CHEBI:29035"/>
        <label>2</label>
    </ligand>
</feature>
<dbReference type="NCBIfam" id="TIGR01891">
    <property type="entry name" value="amidohydrolases"/>
    <property type="match status" value="1"/>
</dbReference>
<evidence type="ECO:0000256" key="2">
    <source>
        <dbReference type="ARBA" id="ARBA00022801"/>
    </source>
</evidence>
<feature type="binding site" evidence="3">
    <location>
        <position position="100"/>
    </location>
    <ligand>
        <name>Mn(2+)</name>
        <dbReference type="ChEBI" id="CHEBI:29035"/>
        <label>2</label>
    </ligand>
</feature>
<reference evidence="5 6" key="1">
    <citation type="submission" date="2019-03" db="EMBL/GenBank/DDBJ databases">
        <title>Genomic Encyclopedia of Type Strains, Phase IV (KMG-IV): sequencing the most valuable type-strain genomes for metagenomic binning, comparative biology and taxonomic classification.</title>
        <authorList>
            <person name="Goeker M."/>
        </authorList>
    </citation>
    <scope>NUCLEOTIDE SEQUENCE [LARGE SCALE GENOMIC DNA]</scope>
    <source>
        <strain evidence="5 6">DSM 29489</strain>
    </source>
</reference>
<dbReference type="RefSeq" id="WP_132378675.1">
    <property type="nucleotide sequence ID" value="NZ_SLZZ01000002.1"/>
</dbReference>
<dbReference type="Pfam" id="PF07687">
    <property type="entry name" value="M20_dimer"/>
    <property type="match status" value="1"/>
</dbReference>
<evidence type="ECO:0000256" key="3">
    <source>
        <dbReference type="PIRSR" id="PIRSR005962-1"/>
    </source>
</evidence>
<name>A0A4V2USQ6_9FIRM</name>
<comment type="cofactor">
    <cofactor evidence="3">
        <name>Mn(2+)</name>
        <dbReference type="ChEBI" id="CHEBI:29035"/>
    </cofactor>
    <text evidence="3">The Mn(2+) ion enhances activity.</text>
</comment>
<keyword evidence="6" id="KW-1185">Reference proteome</keyword>
<dbReference type="PANTHER" id="PTHR11014:SF63">
    <property type="entry name" value="METALLOPEPTIDASE, PUTATIVE (AFU_ORTHOLOGUE AFUA_6G09600)-RELATED"/>
    <property type="match status" value="1"/>
</dbReference>
<dbReference type="SUPFAM" id="SSF53187">
    <property type="entry name" value="Zn-dependent exopeptidases"/>
    <property type="match status" value="1"/>
</dbReference>
<dbReference type="InterPro" id="IPR011650">
    <property type="entry name" value="Peptidase_M20_dimer"/>
</dbReference>
<proteinExistence type="inferred from homology"/>
<dbReference type="FunFam" id="3.30.70.360:FF:000014">
    <property type="entry name" value="N-acyl-L-amino acid amidohydrolase"/>
    <property type="match status" value="1"/>
</dbReference>
<dbReference type="PIRSF" id="PIRSF005962">
    <property type="entry name" value="Pept_M20D_amidohydro"/>
    <property type="match status" value="1"/>
</dbReference>
<feature type="binding site" evidence="3">
    <location>
        <position position="102"/>
    </location>
    <ligand>
        <name>Mn(2+)</name>
        <dbReference type="ChEBI" id="CHEBI:29035"/>
        <label>2</label>
    </ligand>
</feature>
<gene>
    <name evidence="5" type="ORF">EDD59_102253</name>
</gene>
<keyword evidence="2 5" id="KW-0378">Hydrolase</keyword>
<dbReference type="Proteomes" id="UP000295726">
    <property type="component" value="Unassembled WGS sequence"/>
</dbReference>
<dbReference type="Gene3D" id="3.40.630.10">
    <property type="entry name" value="Zn peptidases"/>
    <property type="match status" value="1"/>
</dbReference>